<dbReference type="AlphaFoldDB" id="R0L1I9"/>
<protein>
    <submittedName>
        <fullName evidence="1">Uncharacterized protein</fullName>
    </submittedName>
</protein>
<proteinExistence type="predicted"/>
<accession>R0L1I9</accession>
<gene>
    <name evidence="1" type="ORF">Anapl_17770</name>
</gene>
<dbReference type="EMBL" id="KB744958">
    <property type="protein sequence ID" value="EOA94147.1"/>
    <property type="molecule type" value="Genomic_DNA"/>
</dbReference>
<sequence>MDSGGSRTAVLAVTLLMQAGRLQWCRYQLYTGKTSPASLVLLRDGKPKEEGARAASGWEADGGGRKRGAGVLLCGLKALYPIGWSLPAAMGVDVQE</sequence>
<organism evidence="1 2">
    <name type="scientific">Anas platyrhynchos</name>
    <name type="common">Mallard</name>
    <name type="synonym">Anas boschas</name>
    <dbReference type="NCBI Taxonomy" id="8839"/>
    <lineage>
        <taxon>Eukaryota</taxon>
        <taxon>Metazoa</taxon>
        <taxon>Chordata</taxon>
        <taxon>Craniata</taxon>
        <taxon>Vertebrata</taxon>
        <taxon>Euteleostomi</taxon>
        <taxon>Archelosauria</taxon>
        <taxon>Archosauria</taxon>
        <taxon>Dinosauria</taxon>
        <taxon>Saurischia</taxon>
        <taxon>Theropoda</taxon>
        <taxon>Coelurosauria</taxon>
        <taxon>Aves</taxon>
        <taxon>Neognathae</taxon>
        <taxon>Galloanserae</taxon>
        <taxon>Anseriformes</taxon>
        <taxon>Anatidae</taxon>
        <taxon>Anatinae</taxon>
        <taxon>Anas</taxon>
    </lineage>
</organism>
<keyword evidence="2" id="KW-1185">Reference proteome</keyword>
<evidence type="ECO:0000313" key="1">
    <source>
        <dbReference type="EMBL" id="EOA94147.1"/>
    </source>
</evidence>
<name>R0L1I9_ANAPL</name>
<reference evidence="2" key="1">
    <citation type="journal article" date="2013" name="Nat. Genet.">
        <title>The duck genome and transcriptome provide insight into an avian influenza virus reservoir species.</title>
        <authorList>
            <person name="Huang Y."/>
            <person name="Li Y."/>
            <person name="Burt D.W."/>
            <person name="Chen H."/>
            <person name="Zhang Y."/>
            <person name="Qian W."/>
            <person name="Kim H."/>
            <person name="Gan S."/>
            <person name="Zhao Y."/>
            <person name="Li J."/>
            <person name="Yi K."/>
            <person name="Feng H."/>
            <person name="Zhu P."/>
            <person name="Li B."/>
            <person name="Liu Q."/>
            <person name="Fairley S."/>
            <person name="Magor K.E."/>
            <person name="Du Z."/>
            <person name="Hu X."/>
            <person name="Goodman L."/>
            <person name="Tafer H."/>
            <person name="Vignal A."/>
            <person name="Lee T."/>
            <person name="Kim K.W."/>
            <person name="Sheng Z."/>
            <person name="An Y."/>
            <person name="Searle S."/>
            <person name="Herrero J."/>
            <person name="Groenen M.A."/>
            <person name="Crooijmans R.P."/>
            <person name="Faraut T."/>
            <person name="Cai Q."/>
            <person name="Webster R.G."/>
            <person name="Aldridge J.R."/>
            <person name="Warren W.C."/>
            <person name="Bartschat S."/>
            <person name="Kehr S."/>
            <person name="Marz M."/>
            <person name="Stadler P.F."/>
            <person name="Smith J."/>
            <person name="Kraus R.H."/>
            <person name="Zhao Y."/>
            <person name="Ren L."/>
            <person name="Fei J."/>
            <person name="Morisson M."/>
            <person name="Kaiser P."/>
            <person name="Griffin D.K."/>
            <person name="Rao M."/>
            <person name="Pitel F."/>
            <person name="Wang J."/>
            <person name="Li N."/>
        </authorList>
    </citation>
    <scope>NUCLEOTIDE SEQUENCE [LARGE SCALE GENOMIC DNA]</scope>
</reference>
<evidence type="ECO:0000313" key="2">
    <source>
        <dbReference type="Proteomes" id="UP000296049"/>
    </source>
</evidence>
<dbReference type="Proteomes" id="UP000296049">
    <property type="component" value="Unassembled WGS sequence"/>
</dbReference>